<protein>
    <submittedName>
        <fullName evidence="2">Uncharacterized protein</fullName>
    </submittedName>
</protein>
<evidence type="ECO:0000313" key="2">
    <source>
        <dbReference type="EMBL" id="TRY89049.1"/>
    </source>
</evidence>
<evidence type="ECO:0000256" key="1">
    <source>
        <dbReference type="SAM" id="SignalP"/>
    </source>
</evidence>
<sequence>MRPYIISCILLLAVLCSSCVEAVKFGSLCSGNPSNTKRGCDRKYGCGNYGASRSVFQALLR</sequence>
<proteinExistence type="predicted"/>
<dbReference type="EMBL" id="SRMA01026003">
    <property type="protein sequence ID" value="TRY89049.1"/>
    <property type="molecule type" value="Genomic_DNA"/>
</dbReference>
<gene>
    <name evidence="2" type="ORF">DNTS_022166</name>
</gene>
<keyword evidence="1" id="KW-0732">Signal</keyword>
<accession>A0A553QGJ6</accession>
<comment type="caution">
    <text evidence="2">The sequence shown here is derived from an EMBL/GenBank/DDBJ whole genome shotgun (WGS) entry which is preliminary data.</text>
</comment>
<dbReference type="Proteomes" id="UP000316079">
    <property type="component" value="Unassembled WGS sequence"/>
</dbReference>
<dbReference type="OrthoDB" id="5911921at2759"/>
<feature type="signal peptide" evidence="1">
    <location>
        <begin position="1"/>
        <end position="22"/>
    </location>
</feature>
<reference evidence="2 3" key="1">
    <citation type="journal article" date="2019" name="Sci. Data">
        <title>Hybrid genome assembly and annotation of Danionella translucida.</title>
        <authorList>
            <person name="Kadobianskyi M."/>
            <person name="Schulze L."/>
            <person name="Schuelke M."/>
            <person name="Judkewitz B."/>
        </authorList>
    </citation>
    <scope>NUCLEOTIDE SEQUENCE [LARGE SCALE GENOMIC DNA]</scope>
    <source>
        <strain evidence="2 3">Bolton</strain>
    </source>
</reference>
<evidence type="ECO:0000313" key="3">
    <source>
        <dbReference type="Proteomes" id="UP000316079"/>
    </source>
</evidence>
<name>A0A553QGJ6_9TELE</name>
<dbReference type="AlphaFoldDB" id="A0A553QGJ6"/>
<organism evidence="2 3">
    <name type="scientific">Danionella cerebrum</name>
    <dbReference type="NCBI Taxonomy" id="2873325"/>
    <lineage>
        <taxon>Eukaryota</taxon>
        <taxon>Metazoa</taxon>
        <taxon>Chordata</taxon>
        <taxon>Craniata</taxon>
        <taxon>Vertebrata</taxon>
        <taxon>Euteleostomi</taxon>
        <taxon>Actinopterygii</taxon>
        <taxon>Neopterygii</taxon>
        <taxon>Teleostei</taxon>
        <taxon>Ostariophysi</taxon>
        <taxon>Cypriniformes</taxon>
        <taxon>Danionidae</taxon>
        <taxon>Danioninae</taxon>
        <taxon>Danionella</taxon>
    </lineage>
</organism>
<feature type="chain" id="PRO_5021951153" evidence="1">
    <location>
        <begin position="23"/>
        <end position="61"/>
    </location>
</feature>
<keyword evidence="3" id="KW-1185">Reference proteome</keyword>